<organism evidence="2 3">
    <name type="scientific">Falsigemmobacter faecalis</name>
    <dbReference type="NCBI Taxonomy" id="2488730"/>
    <lineage>
        <taxon>Bacteria</taxon>
        <taxon>Pseudomonadati</taxon>
        <taxon>Pseudomonadota</taxon>
        <taxon>Alphaproteobacteria</taxon>
        <taxon>Rhodobacterales</taxon>
        <taxon>Paracoccaceae</taxon>
        <taxon>Falsigemmobacter</taxon>
    </lineage>
</organism>
<reference evidence="2 3" key="1">
    <citation type="submission" date="2018-11" db="EMBL/GenBank/DDBJ databases">
        <title>Gemmobacter sp. nov., YIM 102744-1 draft genome.</title>
        <authorList>
            <person name="Li G."/>
            <person name="Jiang Y."/>
        </authorList>
    </citation>
    <scope>NUCLEOTIDE SEQUENCE [LARGE SCALE GENOMIC DNA]</scope>
    <source>
        <strain evidence="2 3">YIM 102744-1</strain>
    </source>
</reference>
<gene>
    <name evidence="2" type="ORF">EG244_13390</name>
</gene>
<evidence type="ECO:0000313" key="3">
    <source>
        <dbReference type="Proteomes" id="UP000282125"/>
    </source>
</evidence>
<evidence type="ECO:0000313" key="2">
    <source>
        <dbReference type="EMBL" id="RRH73208.1"/>
    </source>
</evidence>
<dbReference type="OrthoDB" id="7873635at2"/>
<dbReference type="Proteomes" id="UP000282125">
    <property type="component" value="Unassembled WGS sequence"/>
</dbReference>
<comment type="caution">
    <text evidence="2">The sequence shown here is derived from an EMBL/GenBank/DDBJ whole genome shotgun (WGS) entry which is preliminary data.</text>
</comment>
<proteinExistence type="predicted"/>
<evidence type="ECO:0000256" key="1">
    <source>
        <dbReference type="SAM" id="MobiDB-lite"/>
    </source>
</evidence>
<name>A0A3P3DKP9_9RHOB</name>
<keyword evidence="3" id="KW-1185">Reference proteome</keyword>
<dbReference type="EMBL" id="RRAZ01000019">
    <property type="protein sequence ID" value="RRH73208.1"/>
    <property type="molecule type" value="Genomic_DNA"/>
</dbReference>
<dbReference type="AlphaFoldDB" id="A0A3P3DKP9"/>
<accession>A0A3P3DKP9</accession>
<sequence length="100" mass="11078">MTITPDPHRPQIDTPTEIPMPAPGPDEVPQLPEFPTQTPPDSLPDDLPDPGIDAPPETRDDPDYIRPAGRREMDLPPETWDILDETIDESFPASDPPGNY</sequence>
<feature type="compositionally biased region" description="Basic and acidic residues" evidence="1">
    <location>
        <begin position="56"/>
        <end position="74"/>
    </location>
</feature>
<protein>
    <submittedName>
        <fullName evidence="2">Uncharacterized protein</fullName>
    </submittedName>
</protein>
<feature type="compositionally biased region" description="Basic and acidic residues" evidence="1">
    <location>
        <begin position="1"/>
        <end position="11"/>
    </location>
</feature>
<dbReference type="RefSeq" id="WP_124965498.1">
    <property type="nucleotide sequence ID" value="NZ_RRAZ01000019.1"/>
</dbReference>
<feature type="region of interest" description="Disordered" evidence="1">
    <location>
        <begin position="1"/>
        <end position="77"/>
    </location>
</feature>